<dbReference type="Pfam" id="PF02653">
    <property type="entry name" value="BPD_transp_2"/>
    <property type="match status" value="1"/>
</dbReference>
<dbReference type="PANTHER" id="PTHR30482:SF17">
    <property type="entry name" value="ABC TRANSPORTER ATP-BINDING PROTEIN"/>
    <property type="match status" value="1"/>
</dbReference>
<reference evidence="7" key="2">
    <citation type="submission" date="2023-07" db="EMBL/GenBank/DDBJ databases">
        <authorList>
            <person name="Shen H."/>
        </authorList>
    </citation>
    <scope>NUCLEOTIDE SEQUENCE</scope>
    <source>
        <strain evidence="7">TNR-22</strain>
    </source>
</reference>
<keyword evidence="2" id="KW-1003">Cell membrane</keyword>
<evidence type="ECO:0000256" key="1">
    <source>
        <dbReference type="ARBA" id="ARBA00004651"/>
    </source>
</evidence>
<reference evidence="7" key="1">
    <citation type="journal article" date="2015" name="Int. J. Syst. Evol. Microbiol.">
        <title>Rhizobium alvei sp. nov., isolated from a freshwater river.</title>
        <authorList>
            <person name="Sheu S.Y."/>
            <person name="Huang H.W."/>
            <person name="Young C.C."/>
            <person name="Chen W.M."/>
        </authorList>
    </citation>
    <scope>NUCLEOTIDE SEQUENCE</scope>
    <source>
        <strain evidence="7">TNR-22</strain>
    </source>
</reference>
<dbReference type="PANTHER" id="PTHR30482">
    <property type="entry name" value="HIGH-AFFINITY BRANCHED-CHAIN AMINO ACID TRANSPORT SYSTEM PERMEASE"/>
    <property type="match status" value="1"/>
</dbReference>
<feature type="transmembrane region" description="Helical" evidence="6">
    <location>
        <begin position="303"/>
        <end position="327"/>
    </location>
</feature>
<dbReference type="Proteomes" id="UP001174932">
    <property type="component" value="Unassembled WGS sequence"/>
</dbReference>
<protein>
    <submittedName>
        <fullName evidence="7">Branched-chain amino acid ABC transporter permease</fullName>
    </submittedName>
</protein>
<keyword evidence="3 6" id="KW-0812">Transmembrane</keyword>
<evidence type="ECO:0000256" key="4">
    <source>
        <dbReference type="ARBA" id="ARBA00022989"/>
    </source>
</evidence>
<feature type="transmembrane region" description="Helical" evidence="6">
    <location>
        <begin position="20"/>
        <end position="40"/>
    </location>
</feature>
<dbReference type="InterPro" id="IPR043428">
    <property type="entry name" value="LivM-like"/>
</dbReference>
<feature type="transmembrane region" description="Helical" evidence="6">
    <location>
        <begin position="47"/>
        <end position="64"/>
    </location>
</feature>
<dbReference type="InterPro" id="IPR001851">
    <property type="entry name" value="ABC_transp_permease"/>
</dbReference>
<organism evidence="7 8">
    <name type="scientific">Rhizobium alvei</name>
    <dbReference type="NCBI Taxonomy" id="1132659"/>
    <lineage>
        <taxon>Bacteria</taxon>
        <taxon>Pseudomonadati</taxon>
        <taxon>Pseudomonadota</taxon>
        <taxon>Alphaproteobacteria</taxon>
        <taxon>Hyphomicrobiales</taxon>
        <taxon>Rhizobiaceae</taxon>
        <taxon>Rhizobium/Agrobacterium group</taxon>
        <taxon>Rhizobium</taxon>
    </lineage>
</organism>
<accession>A0ABT8YR00</accession>
<comment type="subcellular location">
    <subcellularLocation>
        <location evidence="1">Cell membrane</location>
        <topology evidence="1">Multi-pass membrane protein</topology>
    </subcellularLocation>
</comment>
<keyword evidence="5 6" id="KW-0472">Membrane</keyword>
<evidence type="ECO:0000256" key="3">
    <source>
        <dbReference type="ARBA" id="ARBA00022692"/>
    </source>
</evidence>
<dbReference type="CDD" id="cd06581">
    <property type="entry name" value="TM_PBP1_LivM_like"/>
    <property type="match status" value="1"/>
</dbReference>
<comment type="caution">
    <text evidence="7">The sequence shown here is derived from an EMBL/GenBank/DDBJ whole genome shotgun (WGS) entry which is preliminary data.</text>
</comment>
<evidence type="ECO:0000256" key="2">
    <source>
        <dbReference type="ARBA" id="ARBA00022475"/>
    </source>
</evidence>
<sequence length="432" mass="45831">MTPIATAAPATGWQARNHTIAITGWIVLAIVLVVLPLVFPGRSAISTFSYLGIMAIFALSYNVLLGQAGLLSLGHGMFFGFGGFITVLVFQLCEESGVNFPLPLLPLFGAVGASLFGILFGWIAAGRGGMTFAMITLGLGELVHAASFILPSFFGGEEGKGIDRTMTGSLFGFDFATQIEIYYVIVGWFFISAVLLFLVTKTPFGLLANAVRENAERVEFVGFKPSRIRFLSFVIAAFFGGIAGGLAALNFEVMTTSDIGAAQSTLVLLMTYIGGIQNFFGPVIGAITIGIMKIWLSDITPAWQLYFGILFIFVVMFVPEGLVGILTAARRYFSSPMRFALAPATLLVGLTGLATAIGLSLMIELGYRSGLDAAKGPVLSFFGLAFDVQSALSSTLGATLLIGGFLATRLALSRLEDRRHNLTTQLQTGGAA</sequence>
<evidence type="ECO:0000256" key="5">
    <source>
        <dbReference type="ARBA" id="ARBA00023136"/>
    </source>
</evidence>
<feature type="transmembrane region" description="Helical" evidence="6">
    <location>
        <begin position="339"/>
        <end position="363"/>
    </location>
</feature>
<dbReference type="EMBL" id="JAUOZU010000015">
    <property type="protein sequence ID" value="MDO6966163.1"/>
    <property type="molecule type" value="Genomic_DNA"/>
</dbReference>
<feature type="transmembrane region" description="Helical" evidence="6">
    <location>
        <begin position="181"/>
        <end position="199"/>
    </location>
</feature>
<feature type="transmembrane region" description="Helical" evidence="6">
    <location>
        <begin position="70"/>
        <end position="92"/>
    </location>
</feature>
<evidence type="ECO:0000313" key="8">
    <source>
        <dbReference type="Proteomes" id="UP001174932"/>
    </source>
</evidence>
<name>A0ABT8YR00_9HYPH</name>
<feature type="transmembrane region" description="Helical" evidence="6">
    <location>
        <begin position="230"/>
        <end position="253"/>
    </location>
</feature>
<evidence type="ECO:0000313" key="7">
    <source>
        <dbReference type="EMBL" id="MDO6966163.1"/>
    </source>
</evidence>
<keyword evidence="8" id="KW-1185">Reference proteome</keyword>
<feature type="transmembrane region" description="Helical" evidence="6">
    <location>
        <begin position="104"/>
        <end position="125"/>
    </location>
</feature>
<proteinExistence type="predicted"/>
<dbReference type="RefSeq" id="WP_304378083.1">
    <property type="nucleotide sequence ID" value="NZ_JAUOZU010000015.1"/>
</dbReference>
<keyword evidence="4 6" id="KW-1133">Transmembrane helix</keyword>
<feature type="transmembrane region" description="Helical" evidence="6">
    <location>
        <begin position="391"/>
        <end position="412"/>
    </location>
</feature>
<gene>
    <name evidence="7" type="ORF">Q4481_19600</name>
</gene>
<evidence type="ECO:0000256" key="6">
    <source>
        <dbReference type="SAM" id="Phobius"/>
    </source>
</evidence>
<feature type="transmembrane region" description="Helical" evidence="6">
    <location>
        <begin position="265"/>
        <end position="291"/>
    </location>
</feature>